<reference evidence="2 3" key="1">
    <citation type="submission" date="2018-02" db="EMBL/GenBank/DDBJ databases">
        <title>Genomic Encyclopedia of Archaeal and Bacterial Type Strains, Phase II (KMG-II): from individual species to whole genera.</title>
        <authorList>
            <person name="Goeker M."/>
        </authorList>
    </citation>
    <scope>NUCLEOTIDE SEQUENCE [LARGE SCALE GENOMIC DNA]</scope>
    <source>
        <strain evidence="2 3">DSM 16809</strain>
    </source>
</reference>
<gene>
    <name evidence="2" type="ORF">LY01_01503</name>
</gene>
<dbReference type="RefSeq" id="WP_104515214.1">
    <property type="nucleotide sequence ID" value="NZ_PTJE01000003.1"/>
</dbReference>
<accession>A0A2S6IKP7</accession>
<organism evidence="2 3">
    <name type="scientific">Nonlabens xylanidelens</name>
    <dbReference type="NCBI Taxonomy" id="191564"/>
    <lineage>
        <taxon>Bacteria</taxon>
        <taxon>Pseudomonadati</taxon>
        <taxon>Bacteroidota</taxon>
        <taxon>Flavobacteriia</taxon>
        <taxon>Flavobacteriales</taxon>
        <taxon>Flavobacteriaceae</taxon>
        <taxon>Nonlabens</taxon>
    </lineage>
</organism>
<dbReference type="Proteomes" id="UP000239002">
    <property type="component" value="Unassembled WGS sequence"/>
</dbReference>
<comment type="caution">
    <text evidence="2">The sequence shown here is derived from an EMBL/GenBank/DDBJ whole genome shotgun (WGS) entry which is preliminary data.</text>
</comment>
<evidence type="ECO:0000313" key="3">
    <source>
        <dbReference type="Proteomes" id="UP000239002"/>
    </source>
</evidence>
<proteinExistence type="predicted"/>
<name>A0A2S6IKP7_9FLAO</name>
<keyword evidence="3" id="KW-1185">Reference proteome</keyword>
<feature type="transmembrane region" description="Helical" evidence="1">
    <location>
        <begin position="38"/>
        <end position="55"/>
    </location>
</feature>
<feature type="transmembrane region" description="Helical" evidence="1">
    <location>
        <begin position="99"/>
        <end position="117"/>
    </location>
</feature>
<dbReference type="EMBL" id="PTJE01000003">
    <property type="protein sequence ID" value="PPK94751.1"/>
    <property type="molecule type" value="Genomic_DNA"/>
</dbReference>
<feature type="transmembrane region" description="Helical" evidence="1">
    <location>
        <begin position="156"/>
        <end position="179"/>
    </location>
</feature>
<protein>
    <recommendedName>
        <fullName evidence="4">YhhN-like protein</fullName>
    </recommendedName>
</protein>
<feature type="transmembrane region" description="Helical" evidence="1">
    <location>
        <begin position="129"/>
        <end position="149"/>
    </location>
</feature>
<evidence type="ECO:0000256" key="1">
    <source>
        <dbReference type="SAM" id="Phobius"/>
    </source>
</evidence>
<dbReference type="AlphaFoldDB" id="A0A2S6IKP7"/>
<keyword evidence="1" id="KW-0472">Membrane</keyword>
<feature type="transmembrane region" description="Helical" evidence="1">
    <location>
        <begin position="12"/>
        <end position="31"/>
    </location>
</feature>
<sequence length="224" mass="26497">MWIEIYKYLFNFYLFFLLLNICGYSAAIFLGGKKFIPILLYLMGALMAETGTYLIREDIITIFGEVTNAPFNTLFLTIQFLSFSYFYKTNIKNIWFQKYFYIIFCMISVIAYSIYIIDLNTFMTHNPWLSFITLPFLLLLSTVYFYDLLKGEKGYIFINIGIYMVTSSTLIFLSSATFYENINYDLLLIKKSLHITPILLLHTLLFYQIYLSFNKRKETVIVVK</sequence>
<evidence type="ECO:0008006" key="4">
    <source>
        <dbReference type="Google" id="ProtNLM"/>
    </source>
</evidence>
<keyword evidence="1" id="KW-0812">Transmembrane</keyword>
<keyword evidence="1" id="KW-1133">Transmembrane helix</keyword>
<evidence type="ECO:0000313" key="2">
    <source>
        <dbReference type="EMBL" id="PPK94751.1"/>
    </source>
</evidence>
<feature type="transmembrane region" description="Helical" evidence="1">
    <location>
        <begin position="191"/>
        <end position="211"/>
    </location>
</feature>